<dbReference type="Gene3D" id="1.10.1270.10">
    <property type="entry name" value="TrpR-like"/>
    <property type="match status" value="1"/>
</dbReference>
<feature type="coiled-coil region" evidence="1">
    <location>
        <begin position="67"/>
        <end position="94"/>
    </location>
</feature>
<dbReference type="STRING" id="1817825.A2720_02775"/>
<evidence type="ECO:0000313" key="3">
    <source>
        <dbReference type="Proteomes" id="UP000178892"/>
    </source>
</evidence>
<reference evidence="2 3" key="1">
    <citation type="journal article" date="2016" name="Nat. Commun.">
        <title>Thousands of microbial genomes shed light on interconnected biogeochemical processes in an aquifer system.</title>
        <authorList>
            <person name="Anantharaman K."/>
            <person name="Brown C.T."/>
            <person name="Hug L.A."/>
            <person name="Sharon I."/>
            <person name="Castelle C.J."/>
            <person name="Probst A.J."/>
            <person name="Thomas B.C."/>
            <person name="Singh A."/>
            <person name="Wilkins M.J."/>
            <person name="Karaoz U."/>
            <person name="Brodie E.L."/>
            <person name="Williams K.H."/>
            <person name="Hubbard S.S."/>
            <person name="Banfield J.F."/>
        </authorList>
    </citation>
    <scope>NUCLEOTIDE SEQUENCE [LARGE SCALE GENOMIC DNA]</scope>
</reference>
<comment type="caution">
    <text evidence="2">The sequence shown here is derived from an EMBL/GenBank/DDBJ whole genome shotgun (WGS) entry which is preliminary data.</text>
</comment>
<dbReference type="GO" id="GO:0043565">
    <property type="term" value="F:sequence-specific DNA binding"/>
    <property type="evidence" value="ECO:0007669"/>
    <property type="project" value="InterPro"/>
</dbReference>
<name>A0A1F5NVR9_9BACT</name>
<keyword evidence="1" id="KW-0175">Coiled coil</keyword>
<dbReference type="AlphaFoldDB" id="A0A1F5NVR9"/>
<dbReference type="Proteomes" id="UP000178892">
    <property type="component" value="Unassembled WGS sequence"/>
</dbReference>
<accession>A0A1F5NVR9</accession>
<dbReference type="GO" id="GO:0003700">
    <property type="term" value="F:DNA-binding transcription factor activity"/>
    <property type="evidence" value="ECO:0007669"/>
    <property type="project" value="InterPro"/>
</dbReference>
<sequence>MDSKEDVRLLFKDLFTHTEYKMFAKRLEIARRLIDGQTYEEIMDALKVTARTITTVNNTLMTRGEGLKKVHQKLVDLENKFQRKREERQTILERRVRRKMPAETFLADLVTEGIPEVSRLITKKLKQRSASRDLQL</sequence>
<dbReference type="SUPFAM" id="SSF48295">
    <property type="entry name" value="TrpR-like"/>
    <property type="match status" value="1"/>
</dbReference>
<protein>
    <submittedName>
        <fullName evidence="2">Uncharacterized protein</fullName>
    </submittedName>
</protein>
<evidence type="ECO:0000313" key="2">
    <source>
        <dbReference type="EMBL" id="OGE81440.1"/>
    </source>
</evidence>
<dbReference type="EMBL" id="MFEL01000008">
    <property type="protein sequence ID" value="OGE81440.1"/>
    <property type="molecule type" value="Genomic_DNA"/>
</dbReference>
<gene>
    <name evidence="2" type="ORF">A2720_02775</name>
</gene>
<dbReference type="InterPro" id="IPR000831">
    <property type="entry name" value="Trp_repress"/>
</dbReference>
<organism evidence="2 3">
    <name type="scientific">Candidatus Doudnabacteria bacterium RIFCSPHIGHO2_01_FULL_46_24</name>
    <dbReference type="NCBI Taxonomy" id="1817825"/>
    <lineage>
        <taxon>Bacteria</taxon>
        <taxon>Candidatus Doudnaibacteriota</taxon>
    </lineage>
</organism>
<proteinExistence type="predicted"/>
<evidence type="ECO:0000256" key="1">
    <source>
        <dbReference type="SAM" id="Coils"/>
    </source>
</evidence>
<dbReference type="InterPro" id="IPR038116">
    <property type="entry name" value="TrpR-like_sf"/>
</dbReference>
<dbReference type="Pfam" id="PF01371">
    <property type="entry name" value="Trp_repressor"/>
    <property type="match status" value="1"/>
</dbReference>
<dbReference type="InterPro" id="IPR010921">
    <property type="entry name" value="Trp_repressor/repl_initiator"/>
</dbReference>